<evidence type="ECO:0000256" key="1">
    <source>
        <dbReference type="ARBA" id="ARBA00022448"/>
    </source>
</evidence>
<dbReference type="InterPro" id="IPR031649">
    <property type="entry name" value="GPHH_dom"/>
</dbReference>
<dbReference type="EMBL" id="BEZZ01090824">
    <property type="protein sequence ID" value="GCC43207.1"/>
    <property type="molecule type" value="Genomic_DNA"/>
</dbReference>
<protein>
    <recommendedName>
        <fullName evidence="6">Voltage-dependent L-type calcium channel IQ-associated domain-containing protein</fullName>
    </recommendedName>
</protein>
<keyword evidence="2" id="KW-0677">Repeat</keyword>
<reference evidence="7 8" key="1">
    <citation type="journal article" date="2018" name="Nat. Ecol. Evol.">
        <title>Shark genomes provide insights into elasmobranch evolution and the origin of vertebrates.</title>
        <authorList>
            <person name="Hara Y"/>
            <person name="Yamaguchi K"/>
            <person name="Onimaru K"/>
            <person name="Kadota M"/>
            <person name="Koyanagi M"/>
            <person name="Keeley SD"/>
            <person name="Tatsumi K"/>
            <person name="Tanaka K"/>
            <person name="Motone F"/>
            <person name="Kageyama Y"/>
            <person name="Nozu R"/>
            <person name="Adachi N"/>
            <person name="Nishimura O"/>
            <person name="Nakagawa R"/>
            <person name="Tanegashima C"/>
            <person name="Kiyatake I"/>
            <person name="Matsumoto R"/>
            <person name="Murakumo K"/>
            <person name="Nishida K"/>
            <person name="Terakita A"/>
            <person name="Kuratani S"/>
            <person name="Sato K"/>
            <person name="Hyodo S Kuraku.S."/>
        </authorList>
    </citation>
    <scope>NUCLEOTIDE SEQUENCE [LARGE SCALE GENOMIC DNA]</scope>
</reference>
<dbReference type="GO" id="GO:0098703">
    <property type="term" value="P:calcium ion import across plasma membrane"/>
    <property type="evidence" value="ECO:0007669"/>
    <property type="project" value="TreeGrafter"/>
</dbReference>
<feature type="domain" description="Voltage-dependent L-type calcium channel IQ-associated" evidence="6">
    <location>
        <begin position="1"/>
        <end position="40"/>
    </location>
</feature>
<evidence type="ECO:0000256" key="2">
    <source>
        <dbReference type="ARBA" id="ARBA00022737"/>
    </source>
</evidence>
<feature type="non-terminal residue" evidence="7">
    <location>
        <position position="1"/>
    </location>
</feature>
<dbReference type="Proteomes" id="UP000287033">
    <property type="component" value="Unassembled WGS sequence"/>
</dbReference>
<keyword evidence="5" id="KW-0407">Ion channel</keyword>
<dbReference type="PANTHER" id="PTHR45628">
    <property type="entry name" value="VOLTAGE-DEPENDENT CALCIUM CHANNEL TYPE A SUBUNIT ALPHA-1"/>
    <property type="match status" value="1"/>
</dbReference>
<proteinExistence type="predicted"/>
<name>A0A401TKP8_CHIPU</name>
<keyword evidence="3" id="KW-0851">Voltage-gated channel</keyword>
<dbReference type="Pfam" id="PF16905">
    <property type="entry name" value="GPHH"/>
    <property type="match status" value="1"/>
</dbReference>
<dbReference type="OrthoDB" id="431720at2759"/>
<gene>
    <name evidence="7" type="ORF">chiPu_0026936</name>
</gene>
<evidence type="ECO:0000313" key="8">
    <source>
        <dbReference type="Proteomes" id="UP000287033"/>
    </source>
</evidence>
<dbReference type="InterPro" id="IPR050599">
    <property type="entry name" value="VDCC_alpha-1_subunit"/>
</dbReference>
<dbReference type="GO" id="GO:0005891">
    <property type="term" value="C:voltage-gated calcium channel complex"/>
    <property type="evidence" value="ECO:0007669"/>
    <property type="project" value="TreeGrafter"/>
</dbReference>
<evidence type="ECO:0000259" key="6">
    <source>
        <dbReference type="Pfam" id="PF16905"/>
    </source>
</evidence>
<feature type="non-terminal residue" evidence="7">
    <location>
        <position position="66"/>
    </location>
</feature>
<dbReference type="Gene3D" id="1.10.238.10">
    <property type="entry name" value="EF-hand"/>
    <property type="match status" value="1"/>
</dbReference>
<accession>A0A401TKP8</accession>
<evidence type="ECO:0000256" key="4">
    <source>
        <dbReference type="ARBA" id="ARBA00023065"/>
    </source>
</evidence>
<keyword evidence="4" id="KW-0406">Ion transport</keyword>
<dbReference type="STRING" id="137246.A0A401TKP8"/>
<sequence>GRIKHLDVVTLLRRIQPPLGFGKLCPHRVACKRLVTMNMPLNRDGTVSFNATLFALVRTALKIKTE</sequence>
<evidence type="ECO:0000313" key="7">
    <source>
        <dbReference type="EMBL" id="GCC43207.1"/>
    </source>
</evidence>
<evidence type="ECO:0000256" key="5">
    <source>
        <dbReference type="ARBA" id="ARBA00023303"/>
    </source>
</evidence>
<dbReference type="GO" id="GO:0008331">
    <property type="term" value="F:high voltage-gated calcium channel activity"/>
    <property type="evidence" value="ECO:0007669"/>
    <property type="project" value="TreeGrafter"/>
</dbReference>
<dbReference type="PANTHER" id="PTHR45628:SF1">
    <property type="entry name" value="VOLTAGE-DEPENDENT CALCIUM CHANNEL TYPE D SUBUNIT ALPHA-1"/>
    <property type="match status" value="1"/>
</dbReference>
<comment type="caution">
    <text evidence="7">The sequence shown here is derived from an EMBL/GenBank/DDBJ whole genome shotgun (WGS) entry which is preliminary data.</text>
</comment>
<evidence type="ECO:0000256" key="3">
    <source>
        <dbReference type="ARBA" id="ARBA00022882"/>
    </source>
</evidence>
<keyword evidence="1" id="KW-0813">Transport</keyword>
<dbReference type="AlphaFoldDB" id="A0A401TKP8"/>
<organism evidence="7 8">
    <name type="scientific">Chiloscyllium punctatum</name>
    <name type="common">Brownbanded bambooshark</name>
    <name type="synonym">Hemiscyllium punctatum</name>
    <dbReference type="NCBI Taxonomy" id="137246"/>
    <lineage>
        <taxon>Eukaryota</taxon>
        <taxon>Metazoa</taxon>
        <taxon>Chordata</taxon>
        <taxon>Craniata</taxon>
        <taxon>Vertebrata</taxon>
        <taxon>Chondrichthyes</taxon>
        <taxon>Elasmobranchii</taxon>
        <taxon>Galeomorphii</taxon>
        <taxon>Galeoidea</taxon>
        <taxon>Orectolobiformes</taxon>
        <taxon>Hemiscylliidae</taxon>
        <taxon>Chiloscyllium</taxon>
    </lineage>
</organism>
<keyword evidence="8" id="KW-1185">Reference proteome</keyword>